<protein>
    <recommendedName>
        <fullName evidence="1">Reverse transcriptase domain-containing protein</fullName>
    </recommendedName>
</protein>
<proteinExistence type="predicted"/>
<organism evidence="2 3">
    <name type="scientific">Centaurea solstitialis</name>
    <name type="common">yellow star-thistle</name>
    <dbReference type="NCBI Taxonomy" id="347529"/>
    <lineage>
        <taxon>Eukaryota</taxon>
        <taxon>Viridiplantae</taxon>
        <taxon>Streptophyta</taxon>
        <taxon>Embryophyta</taxon>
        <taxon>Tracheophyta</taxon>
        <taxon>Spermatophyta</taxon>
        <taxon>Magnoliopsida</taxon>
        <taxon>eudicotyledons</taxon>
        <taxon>Gunneridae</taxon>
        <taxon>Pentapetalae</taxon>
        <taxon>asterids</taxon>
        <taxon>campanulids</taxon>
        <taxon>Asterales</taxon>
        <taxon>Asteraceae</taxon>
        <taxon>Carduoideae</taxon>
        <taxon>Cardueae</taxon>
        <taxon>Centaureinae</taxon>
        <taxon>Centaurea</taxon>
    </lineage>
</organism>
<dbReference type="InterPro" id="IPR043502">
    <property type="entry name" value="DNA/RNA_pol_sf"/>
</dbReference>
<dbReference type="AlphaFoldDB" id="A0AA38TLI3"/>
<dbReference type="SUPFAM" id="SSF56672">
    <property type="entry name" value="DNA/RNA polymerases"/>
    <property type="match status" value="1"/>
</dbReference>
<gene>
    <name evidence="2" type="ORF">OSB04_012130</name>
</gene>
<reference evidence="2" key="1">
    <citation type="submission" date="2023-03" db="EMBL/GenBank/DDBJ databases">
        <title>Chromosome-scale reference genome and RAD-based genetic map of yellow starthistle (Centaurea solstitialis) reveal putative structural variation and QTLs associated with invader traits.</title>
        <authorList>
            <person name="Reatini B."/>
            <person name="Cang F.A."/>
            <person name="Jiang Q."/>
            <person name="Mckibben M.T.W."/>
            <person name="Barker M.S."/>
            <person name="Rieseberg L.H."/>
            <person name="Dlugosch K.M."/>
        </authorList>
    </citation>
    <scope>NUCLEOTIDE SEQUENCE</scope>
    <source>
        <strain evidence="2">CAN-66</strain>
        <tissue evidence="2">Leaf</tissue>
    </source>
</reference>
<evidence type="ECO:0000259" key="1">
    <source>
        <dbReference type="PROSITE" id="PS50878"/>
    </source>
</evidence>
<evidence type="ECO:0000313" key="2">
    <source>
        <dbReference type="EMBL" id="KAJ9557516.1"/>
    </source>
</evidence>
<dbReference type="CDD" id="cd01650">
    <property type="entry name" value="RT_nLTR_like"/>
    <property type="match status" value="1"/>
</dbReference>
<feature type="domain" description="Reverse transcriptase" evidence="1">
    <location>
        <begin position="71"/>
        <end position="349"/>
    </location>
</feature>
<accession>A0AA38TLI3</accession>
<evidence type="ECO:0000313" key="3">
    <source>
        <dbReference type="Proteomes" id="UP001172457"/>
    </source>
</evidence>
<comment type="caution">
    <text evidence="2">The sequence shown here is derived from an EMBL/GenBank/DDBJ whole genome shotgun (WGS) entry which is preliminary data.</text>
</comment>
<dbReference type="Proteomes" id="UP001172457">
    <property type="component" value="Chromosome 3"/>
</dbReference>
<dbReference type="EMBL" id="JARYMX010000003">
    <property type="protein sequence ID" value="KAJ9557516.1"/>
    <property type="molecule type" value="Genomic_DNA"/>
</dbReference>
<keyword evidence="3" id="KW-1185">Reference proteome</keyword>
<dbReference type="PANTHER" id="PTHR33116:SF79">
    <property type="entry name" value="REVERSE TRANSCRIPTASE DOMAIN, ZINC FINGER, CCHC-TYPE-RELATED"/>
    <property type="match status" value="1"/>
</dbReference>
<dbReference type="Pfam" id="PF00078">
    <property type="entry name" value="RVT_1"/>
    <property type="match status" value="1"/>
</dbReference>
<dbReference type="PROSITE" id="PS50878">
    <property type="entry name" value="RT_POL"/>
    <property type="match status" value="1"/>
</dbReference>
<dbReference type="InterPro" id="IPR000477">
    <property type="entry name" value="RT_dom"/>
</dbReference>
<dbReference type="Pfam" id="PF13966">
    <property type="entry name" value="zf-RVT"/>
    <property type="match status" value="1"/>
</dbReference>
<name>A0AA38TLI3_9ASTR</name>
<sequence>MGLVSENLSKLSSFAIAYTEPKNLPLKNRSYWLAVWSVESDKAPGPDGYSFGFLKHFWEIIGPNFSAAVKCFERTATLKFGGNESFISLLPKTKDPLGLHEYRPIHLMGCLSKTISKVLAERLKIVMESIISPKQTAFVSWKNITDVPLMVNEIIVWAKRVHKSIFLFKVDFDKAFDNLSWKFLFELMKQKGFGSRWIGWMEGIITTAKVSILVNGSPTKQFQIEKGVRQGDPLSSYPFIIAIEGLIAAIKEAARKRLFKGITLPNNGPTISSLHYVDVAIFLGVWNEGNIKNLMKILWWFHLASGLKINWNKSTLMGVKVLSPDLSCVVADLGVREGKIPFNYLGFPIGASMSKVTSWNPLIEKFRCKLSTWKSHNLSFGGKITLCKSVLGSLGVFLFSLYKAPTGVLRKLESLRMNFFWVSDETKNKIKWVAWDKVINGREKGGLGIGSLKALNVALLSKWWWRFRSEDGLLWRKVIEALYRNNGALGKDNSTHGSSGVWGKIAAIYQDTKRVNIPLDSLFAKVVGNGRKTNNKPLQGIFPRLAALDADRGCFVAESGLGFSWSWRRPIRVGCETNELEQLQNMCVAIRFQQGVDRWIWALSNNDIYTIASLRNAFDNMALRRCGPPTMWNKIVPGKVRVLNWRIGIDRLPTKVNLEKRGVLLDDTSCRVCKGDPETRELKKSVCEVCVCFGREAAIIMFIISSHHLTISCIKVRIRQGVAQLGQDQEHVFINCNKTQEVRRMIRGWWRTLVDNENGGCGRNRLRNRRLDCIRELVLHAFAWCIWKHRNNFVFNNTPFIPSIIANDIQAVSFFLFHNRCKFGRTVSWVDWCCSLTAV</sequence>
<dbReference type="PANTHER" id="PTHR33116">
    <property type="entry name" value="REVERSE TRANSCRIPTASE ZINC-BINDING DOMAIN-CONTAINING PROTEIN-RELATED-RELATED"/>
    <property type="match status" value="1"/>
</dbReference>
<dbReference type="InterPro" id="IPR026960">
    <property type="entry name" value="RVT-Znf"/>
</dbReference>